<evidence type="ECO:0000256" key="4">
    <source>
        <dbReference type="PROSITE-ProRule" id="PRU00175"/>
    </source>
</evidence>
<dbReference type="SUPFAM" id="SSF57850">
    <property type="entry name" value="RING/U-box"/>
    <property type="match status" value="1"/>
</dbReference>
<evidence type="ECO:0000256" key="1">
    <source>
        <dbReference type="ARBA" id="ARBA00022723"/>
    </source>
</evidence>
<dbReference type="PANTHER" id="PTHR45969">
    <property type="entry name" value="RING ZINC FINGER PROTEIN-RELATED"/>
    <property type="match status" value="1"/>
</dbReference>
<dbReference type="Pfam" id="PF13639">
    <property type="entry name" value="zf-RING_2"/>
    <property type="match status" value="1"/>
</dbReference>
<evidence type="ECO:0000256" key="2">
    <source>
        <dbReference type="ARBA" id="ARBA00022771"/>
    </source>
</evidence>
<dbReference type="EMBL" id="ML996692">
    <property type="protein sequence ID" value="KAF2401802.1"/>
    <property type="molecule type" value="Genomic_DNA"/>
</dbReference>
<sequence length="176" mass="19686">MAPSLLAARLASTGSTNSTEMSIVGRTKHVAGSKGILIAAAVPSIIILMLMALAVVRAYLTPNRPNPSNVDDPIANESVKQQRLERLNAFITPQVFREWWSKERQERPNASLAEEQICVICLELIDERALVRGLRCHHVFHEECLDTWFARCNEYCPLCHQPIVPPQKKPIFVFGG</sequence>
<evidence type="ECO:0000256" key="5">
    <source>
        <dbReference type="SAM" id="Phobius"/>
    </source>
</evidence>
<keyword evidence="5" id="KW-0812">Transmembrane</keyword>
<dbReference type="PROSITE" id="PS50089">
    <property type="entry name" value="ZF_RING_2"/>
    <property type="match status" value="1"/>
</dbReference>
<keyword evidence="3" id="KW-0862">Zinc</keyword>
<dbReference type="PANTHER" id="PTHR45969:SF69">
    <property type="entry name" value="FINGER DOMAIN PROTEIN, PUTATIVE (AFU_ORTHOLOGUE AFUA_3G12190)-RELATED"/>
    <property type="match status" value="1"/>
</dbReference>
<dbReference type="GO" id="GO:0061630">
    <property type="term" value="F:ubiquitin protein ligase activity"/>
    <property type="evidence" value="ECO:0007669"/>
    <property type="project" value="TreeGrafter"/>
</dbReference>
<dbReference type="GO" id="GO:0008270">
    <property type="term" value="F:zinc ion binding"/>
    <property type="evidence" value="ECO:0007669"/>
    <property type="project" value="UniProtKB-KW"/>
</dbReference>
<dbReference type="AlphaFoldDB" id="A0A6G1I0M0"/>
<dbReference type="Gene3D" id="3.30.40.10">
    <property type="entry name" value="Zinc/RING finger domain, C3HC4 (zinc finger)"/>
    <property type="match status" value="1"/>
</dbReference>
<evidence type="ECO:0000313" key="7">
    <source>
        <dbReference type="EMBL" id="KAF2401802.1"/>
    </source>
</evidence>
<dbReference type="InterPro" id="IPR001841">
    <property type="entry name" value="Znf_RING"/>
</dbReference>
<dbReference type="OrthoDB" id="8062037at2759"/>
<dbReference type="SMART" id="SM00744">
    <property type="entry name" value="RINGv"/>
    <property type="match status" value="1"/>
</dbReference>
<feature type="transmembrane region" description="Helical" evidence="5">
    <location>
        <begin position="36"/>
        <end position="60"/>
    </location>
</feature>
<keyword evidence="1" id="KW-0479">Metal-binding</keyword>
<gene>
    <name evidence="7" type="ORF">EJ06DRAFT_361514</name>
</gene>
<keyword evidence="5" id="KW-0472">Membrane</keyword>
<organism evidence="7 8">
    <name type="scientific">Trichodelitschia bisporula</name>
    <dbReference type="NCBI Taxonomy" id="703511"/>
    <lineage>
        <taxon>Eukaryota</taxon>
        <taxon>Fungi</taxon>
        <taxon>Dikarya</taxon>
        <taxon>Ascomycota</taxon>
        <taxon>Pezizomycotina</taxon>
        <taxon>Dothideomycetes</taxon>
        <taxon>Dothideomycetes incertae sedis</taxon>
        <taxon>Phaeotrichales</taxon>
        <taxon>Phaeotrichaceae</taxon>
        <taxon>Trichodelitschia</taxon>
    </lineage>
</organism>
<dbReference type="Proteomes" id="UP000799640">
    <property type="component" value="Unassembled WGS sequence"/>
</dbReference>
<proteinExistence type="predicted"/>
<reference evidence="7" key="1">
    <citation type="journal article" date="2020" name="Stud. Mycol.">
        <title>101 Dothideomycetes genomes: a test case for predicting lifestyles and emergence of pathogens.</title>
        <authorList>
            <person name="Haridas S."/>
            <person name="Albert R."/>
            <person name="Binder M."/>
            <person name="Bloem J."/>
            <person name="Labutti K."/>
            <person name="Salamov A."/>
            <person name="Andreopoulos B."/>
            <person name="Baker S."/>
            <person name="Barry K."/>
            <person name="Bills G."/>
            <person name="Bluhm B."/>
            <person name="Cannon C."/>
            <person name="Castanera R."/>
            <person name="Culley D."/>
            <person name="Daum C."/>
            <person name="Ezra D."/>
            <person name="Gonzalez J."/>
            <person name="Henrissat B."/>
            <person name="Kuo A."/>
            <person name="Liang C."/>
            <person name="Lipzen A."/>
            <person name="Lutzoni F."/>
            <person name="Magnuson J."/>
            <person name="Mondo S."/>
            <person name="Nolan M."/>
            <person name="Ohm R."/>
            <person name="Pangilinan J."/>
            <person name="Park H.-J."/>
            <person name="Ramirez L."/>
            <person name="Alfaro M."/>
            <person name="Sun H."/>
            <person name="Tritt A."/>
            <person name="Yoshinaga Y."/>
            <person name="Zwiers L.-H."/>
            <person name="Turgeon B."/>
            <person name="Goodwin S."/>
            <person name="Spatafora J."/>
            <person name="Crous P."/>
            <person name="Grigoriev I."/>
        </authorList>
    </citation>
    <scope>NUCLEOTIDE SEQUENCE</scope>
    <source>
        <strain evidence="7">CBS 262.69</strain>
    </source>
</reference>
<evidence type="ECO:0000313" key="8">
    <source>
        <dbReference type="Proteomes" id="UP000799640"/>
    </source>
</evidence>
<dbReference type="SMART" id="SM00184">
    <property type="entry name" value="RING"/>
    <property type="match status" value="1"/>
</dbReference>
<accession>A0A6G1I0M0</accession>
<protein>
    <recommendedName>
        <fullName evidence="6">RING-type domain-containing protein</fullName>
    </recommendedName>
</protein>
<evidence type="ECO:0000259" key="6">
    <source>
        <dbReference type="PROSITE" id="PS50089"/>
    </source>
</evidence>
<dbReference type="GO" id="GO:0016567">
    <property type="term" value="P:protein ubiquitination"/>
    <property type="evidence" value="ECO:0007669"/>
    <property type="project" value="TreeGrafter"/>
</dbReference>
<name>A0A6G1I0M0_9PEZI</name>
<dbReference type="InterPro" id="IPR013083">
    <property type="entry name" value="Znf_RING/FYVE/PHD"/>
</dbReference>
<feature type="domain" description="RING-type" evidence="6">
    <location>
        <begin position="118"/>
        <end position="160"/>
    </location>
</feature>
<keyword evidence="2 4" id="KW-0863">Zinc-finger</keyword>
<evidence type="ECO:0000256" key="3">
    <source>
        <dbReference type="ARBA" id="ARBA00022833"/>
    </source>
</evidence>
<keyword evidence="5" id="KW-1133">Transmembrane helix</keyword>
<keyword evidence="8" id="KW-1185">Reference proteome</keyword>
<dbReference type="InterPro" id="IPR011016">
    <property type="entry name" value="Znf_RING-CH"/>
</dbReference>